<sequence>MLNISFFELLPTEIHEQLANYLSCHDRQALSQCSTVLQVQYRRLAWRFCEVVLESNLRATSYIAFTRQPSPRENKRVLIPAALLWAPERYSWFPSNSVHDVRFWFQSELDPDGTEYVYEKLLEQDVFRIHRKYPIVFWWLAKVSFSASISPVQGFLDSPFYCDLERRLTQQTDLHPFELDIMFKISKLVTPFTFIHRIKYSHSITKLEFDRNMNIDEPIAVEFPNLEVAKISHFIDSRNFKDIMQKISHSKKLRDLRIHMSWDILSHWKDAINDGLLQIVPDIETCVLKISETSLPSDYDSELKSFLVPQVTSFVTSTHDLLSGHCIFPRATSMTIELHSNLSAFRFTPLSTSLQSLNVHICEFTLSLAYFIKAIPQLQSLKQLKVNQQETRIFMYNYDIQNYCTRVVQKFHAKTFVCELELVDLQRKLNLESFNWKIRQVLGVDFDILSSKILDPVASFIHCTEVSNSLQTEIFETFRYECGVAIQMMFYDALFSVLPDLRALEYFKLERSEVCFYSSLALTNFLLHHRPPQLKQALLHFVDTDPTFCDKDGVLRSIYDESLPIIDDGVFSVCPFFGILPNNTNYVRAGTPPGPFVGSSNSNGSVSSTSRNGSTSSSSARSSSSTKRTSDVSTTTRISSASTTTALTASITNESPGKPSHSPNHPPTPPAPGASNRSGWRYHLQGAATPATVDERYRGSCKKSHVFLYDFCYAKDQPLTDEDMQSIVRNEGSWVTGQFGGWI</sequence>
<proteinExistence type="predicted"/>
<evidence type="ECO:0000313" key="2">
    <source>
        <dbReference type="EMBL" id="VVT45039.1"/>
    </source>
</evidence>
<dbReference type="GeneID" id="43579440"/>
<evidence type="ECO:0008006" key="4">
    <source>
        <dbReference type="Google" id="ProtNLM"/>
    </source>
</evidence>
<dbReference type="AlphaFoldDB" id="A0A5E8B1U3"/>
<reference evidence="2 3" key="1">
    <citation type="submission" date="2019-09" db="EMBL/GenBank/DDBJ databases">
        <authorList>
            <person name="Brejova B."/>
        </authorList>
    </citation>
    <scope>NUCLEOTIDE SEQUENCE [LARGE SCALE GENOMIC DNA]</scope>
</reference>
<dbReference type="Proteomes" id="UP000398389">
    <property type="component" value="Unassembled WGS sequence"/>
</dbReference>
<dbReference type="EMBL" id="CABVLU010000001">
    <property type="protein sequence ID" value="VVT45039.1"/>
    <property type="molecule type" value="Genomic_DNA"/>
</dbReference>
<organism evidence="2 3">
    <name type="scientific">Magnusiomyces paraingens</name>
    <dbReference type="NCBI Taxonomy" id="2606893"/>
    <lineage>
        <taxon>Eukaryota</taxon>
        <taxon>Fungi</taxon>
        <taxon>Dikarya</taxon>
        <taxon>Ascomycota</taxon>
        <taxon>Saccharomycotina</taxon>
        <taxon>Dipodascomycetes</taxon>
        <taxon>Dipodascales</taxon>
        <taxon>Dipodascaceae</taxon>
        <taxon>Magnusiomyces</taxon>
    </lineage>
</organism>
<accession>A0A5E8B1U3</accession>
<feature type="compositionally biased region" description="Low complexity" evidence="1">
    <location>
        <begin position="597"/>
        <end position="652"/>
    </location>
</feature>
<dbReference type="RefSeq" id="XP_031851231.1">
    <property type="nucleotide sequence ID" value="XM_031995340.1"/>
</dbReference>
<evidence type="ECO:0000313" key="3">
    <source>
        <dbReference type="Proteomes" id="UP000398389"/>
    </source>
</evidence>
<protein>
    <recommendedName>
        <fullName evidence="4">F-box domain-containing protein</fullName>
    </recommendedName>
</protein>
<name>A0A5E8B1U3_9ASCO</name>
<gene>
    <name evidence="2" type="ORF">SAPINGB_P000617</name>
</gene>
<keyword evidence="3" id="KW-1185">Reference proteome</keyword>
<evidence type="ECO:0000256" key="1">
    <source>
        <dbReference type="SAM" id="MobiDB-lite"/>
    </source>
</evidence>
<feature type="region of interest" description="Disordered" evidence="1">
    <location>
        <begin position="597"/>
        <end position="679"/>
    </location>
</feature>